<dbReference type="AlphaFoldDB" id="A0AAV2SR19"/>
<dbReference type="InterPro" id="IPR045801">
    <property type="entry name" value="MEKK4_N"/>
</dbReference>
<dbReference type="Proteomes" id="UP001497623">
    <property type="component" value="Unassembled WGS sequence"/>
</dbReference>
<evidence type="ECO:0000313" key="3">
    <source>
        <dbReference type="EMBL" id="CAL4229454.1"/>
    </source>
</evidence>
<organism evidence="3 4">
    <name type="scientific">Meganyctiphanes norvegica</name>
    <name type="common">Northern krill</name>
    <name type="synonym">Thysanopoda norvegica</name>
    <dbReference type="NCBI Taxonomy" id="48144"/>
    <lineage>
        <taxon>Eukaryota</taxon>
        <taxon>Metazoa</taxon>
        <taxon>Ecdysozoa</taxon>
        <taxon>Arthropoda</taxon>
        <taxon>Crustacea</taxon>
        <taxon>Multicrustacea</taxon>
        <taxon>Malacostraca</taxon>
        <taxon>Eumalacostraca</taxon>
        <taxon>Eucarida</taxon>
        <taxon>Euphausiacea</taxon>
        <taxon>Euphausiidae</taxon>
        <taxon>Meganyctiphanes</taxon>
    </lineage>
</organism>
<feature type="region of interest" description="Disordered" evidence="1">
    <location>
        <begin position="230"/>
        <end position="318"/>
    </location>
</feature>
<dbReference type="GO" id="GO:0000165">
    <property type="term" value="P:MAPK cascade"/>
    <property type="evidence" value="ECO:0007669"/>
    <property type="project" value="InterPro"/>
</dbReference>
<proteinExistence type="predicted"/>
<feature type="non-terminal residue" evidence="3">
    <location>
        <position position="711"/>
    </location>
</feature>
<comment type="caution">
    <text evidence="3">The sequence shown here is derived from an EMBL/GenBank/DDBJ whole genome shotgun (WGS) entry which is preliminary data.</text>
</comment>
<dbReference type="Pfam" id="PF19431">
    <property type="entry name" value="MEKK4_N"/>
    <property type="match status" value="1"/>
</dbReference>
<protein>
    <recommendedName>
        <fullName evidence="2">Mitogen-activated protein kinase kinase kinase N-terminal domain-containing protein</fullName>
    </recommendedName>
</protein>
<feature type="non-terminal residue" evidence="3">
    <location>
        <position position="1"/>
    </location>
</feature>
<gene>
    <name evidence="3" type="ORF">MNOR_LOCUS39683</name>
</gene>
<feature type="compositionally biased region" description="Polar residues" evidence="1">
    <location>
        <begin position="244"/>
        <end position="265"/>
    </location>
</feature>
<evidence type="ECO:0000259" key="2">
    <source>
        <dbReference type="Pfam" id="PF19431"/>
    </source>
</evidence>
<evidence type="ECO:0000256" key="1">
    <source>
        <dbReference type="SAM" id="MobiDB-lite"/>
    </source>
</evidence>
<feature type="compositionally biased region" description="Low complexity" evidence="1">
    <location>
        <begin position="282"/>
        <end position="313"/>
    </location>
</feature>
<reference evidence="3 4" key="1">
    <citation type="submission" date="2024-05" db="EMBL/GenBank/DDBJ databases">
        <authorList>
            <person name="Wallberg A."/>
        </authorList>
    </citation>
    <scope>NUCLEOTIDE SEQUENCE [LARGE SCALE GENOMIC DNA]</scope>
</reference>
<feature type="domain" description="Mitogen-activated protein kinase kinase kinase N-terminal" evidence="2">
    <location>
        <begin position="137"/>
        <end position="705"/>
    </location>
</feature>
<sequence>TSNLGEKKTPFLAHMRASTKLNPDKKNHELIYNTDFHYYFLLGHQGLYGHMTYIFLIFMRHNLQTVTEIHAEVLNFCFNPNPDQTEKNCILDDLNVLKDLKIGGIQVVDMDATDGIGPSRMSVIDDDGCTGCLSIWCSICQEKQTMALIQVEELLKKIEYVESLFSSTKKIIALYPEWNDPEFVGRYKALCVWYNATVQLRMKIETLGRLLGNMTNALIPWPTFSSSLAPHPATTRDSGYPPDDNNTPTHTVQTPINLCSQTVNSRPPPTVSFIVDDDPDEGSSNPSDSNNSTDSGQTTASSSRSTATTSSTRLTVPPLPVGIKRCSSTIFFEANPYREYVAKLLRNKGLKTTFEKVAEVVRDVISRSICILEESGKSRLGIGTKGSLRRRTTEVASAALQGNLEELCRFGPWTPKFEAMQLPPFHTIFHFLSSVSLHMIRECLKHRLEGRPEQPSRLSIKELMREYKEGVKFAVLVKQKYLRCCQALYLNLSDDLRQNLETRQNQAIEELDGNMKKMLEVYLDWLDSYVLMLHREPHVSRMQKNFLQEEWRFVQATCPHVTEGDSLAATRFCSIACHMLCSVRDFIDTSMDDLMVAMEDTSLGDIQELQYSEEQLDPDDLQRRSLQRRCRDLQVLLGETRERSLRAVGLAKMLRKDLEIAAEFVLNSHPEVVLKRLLETGHIRVIAPHSQNHFIFIPGEVRKVKRWVKWH</sequence>
<evidence type="ECO:0000313" key="4">
    <source>
        <dbReference type="Proteomes" id="UP001497623"/>
    </source>
</evidence>
<keyword evidence="4" id="KW-1185">Reference proteome</keyword>
<dbReference type="EMBL" id="CAXKWB010107003">
    <property type="protein sequence ID" value="CAL4229454.1"/>
    <property type="molecule type" value="Genomic_DNA"/>
</dbReference>
<name>A0AAV2SR19_MEGNR</name>
<accession>A0AAV2SR19</accession>